<feature type="region of interest" description="Disordered" evidence="1">
    <location>
        <begin position="508"/>
        <end position="556"/>
    </location>
</feature>
<feature type="region of interest" description="Disordered" evidence="1">
    <location>
        <begin position="55"/>
        <end position="75"/>
    </location>
</feature>
<feature type="region of interest" description="Disordered" evidence="1">
    <location>
        <begin position="231"/>
        <end position="276"/>
    </location>
</feature>
<feature type="region of interest" description="Disordered" evidence="1">
    <location>
        <begin position="790"/>
        <end position="818"/>
    </location>
</feature>
<reference evidence="2" key="1">
    <citation type="journal article" date="2023" name="Science">
        <title>Genome structures resolve the early diversification of teleost fishes.</title>
        <authorList>
            <person name="Parey E."/>
            <person name="Louis A."/>
            <person name="Montfort J."/>
            <person name="Bouchez O."/>
            <person name="Roques C."/>
            <person name="Iampietro C."/>
            <person name="Lluch J."/>
            <person name="Castinel A."/>
            <person name="Donnadieu C."/>
            <person name="Desvignes T."/>
            <person name="Floi Bucao C."/>
            <person name="Jouanno E."/>
            <person name="Wen M."/>
            <person name="Mejri S."/>
            <person name="Dirks R."/>
            <person name="Jansen H."/>
            <person name="Henkel C."/>
            <person name="Chen W.J."/>
            <person name="Zahm M."/>
            <person name="Cabau C."/>
            <person name="Klopp C."/>
            <person name="Thompson A.W."/>
            <person name="Robinson-Rechavi M."/>
            <person name="Braasch I."/>
            <person name="Lecointre G."/>
            <person name="Bobe J."/>
            <person name="Postlethwait J.H."/>
            <person name="Berthelot C."/>
            <person name="Roest Crollius H."/>
            <person name="Guiguen Y."/>
        </authorList>
    </citation>
    <scope>NUCLEOTIDE SEQUENCE</scope>
    <source>
        <tissue evidence="2">Blood</tissue>
    </source>
</reference>
<protein>
    <submittedName>
        <fullName evidence="2">Uncharacterized protein</fullName>
    </submittedName>
</protein>
<feature type="region of interest" description="Disordered" evidence="1">
    <location>
        <begin position="1213"/>
        <end position="1249"/>
    </location>
</feature>
<feature type="compositionally biased region" description="Polar residues" evidence="1">
    <location>
        <begin position="231"/>
        <end position="241"/>
    </location>
</feature>
<dbReference type="Proteomes" id="UP001152622">
    <property type="component" value="Chromosome 4"/>
</dbReference>
<accession>A0A9Q1FT88</accession>
<evidence type="ECO:0000256" key="1">
    <source>
        <dbReference type="SAM" id="MobiDB-lite"/>
    </source>
</evidence>
<evidence type="ECO:0000313" key="2">
    <source>
        <dbReference type="EMBL" id="KAJ8365310.1"/>
    </source>
</evidence>
<dbReference type="EMBL" id="JAINUF010000004">
    <property type="protein sequence ID" value="KAJ8365310.1"/>
    <property type="molecule type" value="Genomic_DNA"/>
</dbReference>
<name>A0A9Q1FT88_SYNKA</name>
<comment type="caution">
    <text evidence="2">The sequence shown here is derived from an EMBL/GenBank/DDBJ whole genome shotgun (WGS) entry which is preliminary data.</text>
</comment>
<feature type="compositionally biased region" description="Polar residues" evidence="1">
    <location>
        <begin position="800"/>
        <end position="809"/>
    </location>
</feature>
<feature type="compositionally biased region" description="Polar residues" evidence="1">
    <location>
        <begin position="620"/>
        <end position="632"/>
    </location>
</feature>
<feature type="region of interest" description="Disordered" evidence="1">
    <location>
        <begin position="96"/>
        <end position="120"/>
    </location>
</feature>
<gene>
    <name evidence="2" type="ORF">SKAU_G00141410</name>
</gene>
<dbReference type="OrthoDB" id="10028342at2759"/>
<feature type="region of interest" description="Disordered" evidence="1">
    <location>
        <begin position="618"/>
        <end position="671"/>
    </location>
</feature>
<dbReference type="PANTHER" id="PTHR14931">
    <property type="entry name" value="GENE 340-RELATED"/>
    <property type="match status" value="1"/>
</dbReference>
<dbReference type="InterPro" id="IPR028104">
    <property type="entry name" value="DUF4553"/>
</dbReference>
<dbReference type="AlphaFoldDB" id="A0A9Q1FT88"/>
<sequence length="1249" mass="136216">MSFSDFQDSGLVTVKDLQSASSLGQFMGKLCPHHKRQIVGALGFLQTELKTAASSGSPQRAAFSRPSQVPGEVDCGPVSWLKDAEASSLSVEQRASFAHKSMGGPQEAPRKKTYKTDSVPVSATPVSEATGKALLHQACSECLDIRPVDGKSWKSFLLKDTEGRENARLGNLAPSSRKDLSFYTRGEYGSLSERVTNSNYAPVDTLEKGYCSFKTLWHPIGVEQGPVDLRNSQSKVLSNRSTSHKKSTKRVSSEMAGRSGMGSYPPLRDSSRCQTSNDPDGQFDVVYISKPLTECKVQPKKTVPSRCNARKSIRGHVYIHEYLELKTVRTLAGRPCDILDEGNCPSLVPETITLVTPKQALAKPDSIPVADIPFSGGLGQETLCQEGQMNKHAEGETAGDVATGIMETSNTGQPLIEEASAHPSQNESCTEEAFAQNCMNQGIPDCMSMDENLGEKTDKGASGLMLREDGPSAVTVKAQDNSLVANGIDIKDLASEITPEGWDKHIGYKPKLSPSAPSAAAEDCIEGASSEPDSLDQHPPPDAQSRESSMEKEALGEDEENILNDSITGQQISSLDPACRLAGGPVSSEEKQMVVAEVSIEKSGKSVEEQSPAMDLNLQCCDSGNSGNNTTETAKRSSSKNVAPSDRCLRPKSQAHISEPTRVPSVVRRTSSLSPEHLAGLIKNPGYKCLQRGGSMTIETDNDRKMAPQSPEVIVCKQQTPSEVKPQDAKVPEIMVRTRQNYKMAMELGMKRSSSGSQVLTPIANPSTENGQNAPEISVRIYSQKEEKVLPSARNEGSKNDISSCSVENSSKRSSRMTLRGDGIRTAIPQSSAAIMKHERLLKLQGSAKSLTDSAEGKTEESHADYVEPGASRSVLCHNGEMECFGFHSLDLTMLHQPKFVKALKVDEHQQLITNLDAKYNQMKNSWVQTGKEGQAAPRSKNKADRLKEIWKSKRRVCKPRLPDRQKGSLVQQLFTKTFHLPSVCHWFLQTTETKSIVIVKKANTRLPSETQLCFHSYSGLAGSSREVFPSLQAERLKKHLKKFAGASPIKSNPRNQQLIAIVREQGDTLSKGSENVELTTATRISTKPNRSHPPDPQMQAASSKHIAADANLPATTHLLRKYSNSQEKLLVQQHKHELEEIVFQDLESAGIKPCIPLKLISKSQKIASNSPEKCKNTISTTIKGRKTIPTASEKGKKIISRAPNKDQVITRSQRKMEVMSSGSIATKTARKRPQALTSNPQAAKRPRR</sequence>
<feature type="compositionally biased region" description="Basic and acidic residues" evidence="1">
    <location>
        <begin position="544"/>
        <end position="555"/>
    </location>
</feature>
<dbReference type="Pfam" id="PF15090">
    <property type="entry name" value="DUF4553"/>
    <property type="match status" value="1"/>
</dbReference>
<keyword evidence="3" id="KW-1185">Reference proteome</keyword>
<evidence type="ECO:0000313" key="3">
    <source>
        <dbReference type="Proteomes" id="UP001152622"/>
    </source>
</evidence>
<proteinExistence type="predicted"/>
<dbReference type="PANTHER" id="PTHR14931:SF2">
    <property type="entry name" value="LIGAND DEPENDENT NUCLEAR RECEPTOR COREPRESSOR"/>
    <property type="match status" value="1"/>
</dbReference>
<organism evidence="2 3">
    <name type="scientific">Synaphobranchus kaupii</name>
    <name type="common">Kaup's arrowtooth eel</name>
    <dbReference type="NCBI Taxonomy" id="118154"/>
    <lineage>
        <taxon>Eukaryota</taxon>
        <taxon>Metazoa</taxon>
        <taxon>Chordata</taxon>
        <taxon>Craniata</taxon>
        <taxon>Vertebrata</taxon>
        <taxon>Euteleostomi</taxon>
        <taxon>Actinopterygii</taxon>
        <taxon>Neopterygii</taxon>
        <taxon>Teleostei</taxon>
        <taxon>Anguilliformes</taxon>
        <taxon>Synaphobranchidae</taxon>
        <taxon>Synaphobranchus</taxon>
    </lineage>
</organism>